<accession>A0ABW4YNA4</accession>
<feature type="binding site" evidence="9">
    <location>
        <position position="83"/>
    </location>
    <ligand>
        <name>4-amino-2-methyl-5-(diphosphooxymethyl)pyrimidine</name>
        <dbReference type="ChEBI" id="CHEBI:57841"/>
    </ligand>
</feature>
<comment type="function">
    <text evidence="9">Condenses 4-methyl-5-(beta-hydroxyethyl)thiazole monophosphate (THZ-P) and 2-methyl-4-amino-5-hydroxymethyl pyrimidine pyrophosphate (HMP-PP) to form thiamine monophosphate (TMP).</text>
</comment>
<dbReference type="GO" id="GO:0004789">
    <property type="term" value="F:thiamine-phosphate diphosphorylase activity"/>
    <property type="evidence" value="ECO:0007669"/>
    <property type="project" value="UniProtKB-EC"/>
</dbReference>
<evidence type="ECO:0000313" key="14">
    <source>
        <dbReference type="Proteomes" id="UP001597362"/>
    </source>
</evidence>
<dbReference type="HAMAP" id="MF_00097">
    <property type="entry name" value="TMP_synthase"/>
    <property type="match status" value="1"/>
</dbReference>
<comment type="similarity">
    <text evidence="9 10">Belongs to the thiamine-phosphate synthase family.</text>
</comment>
<dbReference type="InterPro" id="IPR034291">
    <property type="entry name" value="TMP_synthase"/>
</dbReference>
<dbReference type="EC" id="2.5.1.3" evidence="9"/>
<sequence length="295" mass="32457">MFQQQEQMDVNKKSALQFSLYAITSGSSNMYGQSMVDVMEQAILGGADIVQLRNKAGSRAEIMEQAEQLRRLTKRYQVPFIMNDDVSIAKEVGADGVHLGQDDLLQTSVYEARNILGDNAIIGVSTHHLDQALAAQHAGADYIGAGPVFATPTKPGRAAVSTSYIQQLAQRVTIPFVAIGGISLDNASEVLLAGAYRLCAVRAITDSAEPRAVCEQFRSLMQQYRLPPKWMICNGVRREIYAVTIEQLIDELTISEKQKHFVVELNKEILPRSRWSEPLLTEEASVELITFVGGG</sequence>
<keyword evidence="5 9" id="KW-0784">Thiamine biosynthesis</keyword>
<evidence type="ECO:0000256" key="9">
    <source>
        <dbReference type="HAMAP-Rule" id="MF_00097"/>
    </source>
</evidence>
<evidence type="ECO:0000256" key="2">
    <source>
        <dbReference type="ARBA" id="ARBA00022679"/>
    </source>
</evidence>
<dbReference type="PANTHER" id="PTHR20857">
    <property type="entry name" value="THIAMINE-PHOSPHATE PYROPHOSPHORYLASE"/>
    <property type="match status" value="1"/>
</dbReference>
<keyword evidence="14" id="KW-1185">Reference proteome</keyword>
<comment type="catalytic activity">
    <reaction evidence="7 9 10">
        <text>2-(2-carboxy-4-methylthiazol-5-yl)ethyl phosphate + 4-amino-2-methyl-5-(diphosphooxymethyl)pyrimidine + 2 H(+) = thiamine phosphate + CO2 + diphosphate</text>
        <dbReference type="Rhea" id="RHEA:47848"/>
        <dbReference type="ChEBI" id="CHEBI:15378"/>
        <dbReference type="ChEBI" id="CHEBI:16526"/>
        <dbReference type="ChEBI" id="CHEBI:33019"/>
        <dbReference type="ChEBI" id="CHEBI:37575"/>
        <dbReference type="ChEBI" id="CHEBI:57841"/>
        <dbReference type="ChEBI" id="CHEBI:62890"/>
        <dbReference type="EC" id="2.5.1.3"/>
    </reaction>
</comment>
<feature type="binding site" evidence="9">
    <location>
        <position position="154"/>
    </location>
    <ligand>
        <name>4-amino-2-methyl-5-(diphosphooxymethyl)pyrimidine</name>
        <dbReference type="ChEBI" id="CHEBI:57841"/>
    </ligand>
</feature>
<dbReference type="Proteomes" id="UP001597362">
    <property type="component" value="Unassembled WGS sequence"/>
</dbReference>
<feature type="binding site" evidence="9">
    <location>
        <begin position="51"/>
        <end position="55"/>
    </location>
    <ligand>
        <name>4-amino-2-methyl-5-(diphosphooxymethyl)pyrimidine</name>
        <dbReference type="ChEBI" id="CHEBI:57841"/>
    </ligand>
</feature>
<dbReference type="InterPro" id="IPR003749">
    <property type="entry name" value="ThiS/MoaD-like"/>
</dbReference>
<comment type="catalytic activity">
    <reaction evidence="8 9 10">
        <text>2-[(2R,5Z)-2-carboxy-4-methylthiazol-5(2H)-ylidene]ethyl phosphate + 4-amino-2-methyl-5-(diphosphooxymethyl)pyrimidine + 2 H(+) = thiamine phosphate + CO2 + diphosphate</text>
        <dbReference type="Rhea" id="RHEA:47844"/>
        <dbReference type="ChEBI" id="CHEBI:15378"/>
        <dbReference type="ChEBI" id="CHEBI:16526"/>
        <dbReference type="ChEBI" id="CHEBI:33019"/>
        <dbReference type="ChEBI" id="CHEBI:37575"/>
        <dbReference type="ChEBI" id="CHEBI:57841"/>
        <dbReference type="ChEBI" id="CHEBI:62899"/>
        <dbReference type="EC" id="2.5.1.3"/>
    </reaction>
</comment>
<dbReference type="SUPFAM" id="SSF54285">
    <property type="entry name" value="MoaD/ThiS"/>
    <property type="match status" value="1"/>
</dbReference>
<reference evidence="14" key="1">
    <citation type="journal article" date="2019" name="Int. J. Syst. Evol. Microbiol.">
        <title>The Global Catalogue of Microorganisms (GCM) 10K type strain sequencing project: providing services to taxonomists for standard genome sequencing and annotation.</title>
        <authorList>
            <consortium name="The Broad Institute Genomics Platform"/>
            <consortium name="The Broad Institute Genome Sequencing Center for Infectious Disease"/>
            <person name="Wu L."/>
            <person name="Ma J."/>
        </authorList>
    </citation>
    <scope>NUCLEOTIDE SEQUENCE [LARGE SCALE GENOMIC DNA]</scope>
    <source>
        <strain evidence="14">GH52</strain>
    </source>
</reference>
<feature type="binding site" evidence="9">
    <location>
        <position position="125"/>
    </location>
    <ligand>
        <name>4-amino-2-methyl-5-(diphosphooxymethyl)pyrimidine</name>
        <dbReference type="ChEBI" id="CHEBI:57841"/>
    </ligand>
</feature>
<comment type="pathway">
    <text evidence="1 9 11">Cofactor biosynthesis; thiamine diphosphate biosynthesis; thiamine phosphate from 4-amino-2-methyl-5-diphosphomethylpyrimidine and 4-methyl-5-(2-phosphoethyl)-thiazole: step 1/1.</text>
</comment>
<keyword evidence="4 9" id="KW-0460">Magnesium</keyword>
<dbReference type="PANTHER" id="PTHR20857:SF15">
    <property type="entry name" value="THIAMINE-PHOSPHATE SYNTHASE"/>
    <property type="match status" value="1"/>
</dbReference>
<evidence type="ECO:0000256" key="4">
    <source>
        <dbReference type="ARBA" id="ARBA00022842"/>
    </source>
</evidence>
<evidence type="ECO:0000259" key="12">
    <source>
        <dbReference type="Pfam" id="PF02581"/>
    </source>
</evidence>
<comment type="caution">
    <text evidence="9">Lacks conserved residue(s) required for the propagation of feature annotation.</text>
</comment>
<evidence type="ECO:0000256" key="8">
    <source>
        <dbReference type="ARBA" id="ARBA00047883"/>
    </source>
</evidence>
<name>A0ABW4YNA4_9BACL</name>
<dbReference type="EMBL" id="JBHUHO010000034">
    <property type="protein sequence ID" value="MFD2117131.1"/>
    <property type="molecule type" value="Genomic_DNA"/>
</dbReference>
<dbReference type="Gene3D" id="3.20.20.70">
    <property type="entry name" value="Aldolase class I"/>
    <property type="match status" value="1"/>
</dbReference>
<feature type="binding site" evidence="9">
    <location>
        <position position="181"/>
    </location>
    <ligand>
        <name>2-[(2R,5Z)-2-carboxy-4-methylthiazol-5(2H)-ylidene]ethyl phosphate</name>
        <dbReference type="ChEBI" id="CHEBI:62899"/>
    </ligand>
</feature>
<evidence type="ECO:0000256" key="7">
    <source>
        <dbReference type="ARBA" id="ARBA00047851"/>
    </source>
</evidence>
<feature type="binding site" evidence="9">
    <location>
        <position position="84"/>
    </location>
    <ligand>
        <name>Mg(2+)</name>
        <dbReference type="ChEBI" id="CHEBI:18420"/>
    </ligand>
</feature>
<keyword evidence="3 9" id="KW-0479">Metal-binding</keyword>
<organism evidence="13 14">
    <name type="scientific">Paenibacillus yanchengensis</name>
    <dbReference type="NCBI Taxonomy" id="2035833"/>
    <lineage>
        <taxon>Bacteria</taxon>
        <taxon>Bacillati</taxon>
        <taxon>Bacillota</taxon>
        <taxon>Bacilli</taxon>
        <taxon>Bacillales</taxon>
        <taxon>Paenibacillaceae</taxon>
        <taxon>Paenibacillus</taxon>
    </lineage>
</organism>
<evidence type="ECO:0000256" key="11">
    <source>
        <dbReference type="RuleBase" id="RU004253"/>
    </source>
</evidence>
<evidence type="ECO:0000256" key="5">
    <source>
        <dbReference type="ARBA" id="ARBA00022977"/>
    </source>
</evidence>
<comment type="catalytic activity">
    <reaction evidence="6 9 10">
        <text>4-methyl-5-(2-phosphooxyethyl)-thiazole + 4-amino-2-methyl-5-(diphosphooxymethyl)pyrimidine + H(+) = thiamine phosphate + diphosphate</text>
        <dbReference type="Rhea" id="RHEA:22328"/>
        <dbReference type="ChEBI" id="CHEBI:15378"/>
        <dbReference type="ChEBI" id="CHEBI:33019"/>
        <dbReference type="ChEBI" id="CHEBI:37575"/>
        <dbReference type="ChEBI" id="CHEBI:57841"/>
        <dbReference type="ChEBI" id="CHEBI:58296"/>
        <dbReference type="EC" id="2.5.1.3"/>
    </reaction>
</comment>
<feature type="domain" description="Thiamine phosphate synthase/TenI" evidence="12">
    <location>
        <begin position="20"/>
        <end position="204"/>
    </location>
</feature>
<dbReference type="Pfam" id="PF02581">
    <property type="entry name" value="TMP-TENI"/>
    <property type="match status" value="1"/>
</dbReference>
<protein>
    <recommendedName>
        <fullName evidence="9">Thiamine-phosphate synthase</fullName>
        <shortName evidence="9">TP synthase</shortName>
        <shortName evidence="9">TPS</shortName>
        <ecNumber evidence="9">2.5.1.3</ecNumber>
    </recommendedName>
    <alternativeName>
        <fullName evidence="9">Thiamine-phosphate pyrophosphorylase</fullName>
        <shortName evidence="9">TMP pyrophosphorylase</shortName>
        <shortName evidence="9">TMP-PPase</shortName>
    </alternativeName>
</protein>
<evidence type="ECO:0000256" key="3">
    <source>
        <dbReference type="ARBA" id="ARBA00022723"/>
    </source>
</evidence>
<dbReference type="RefSeq" id="WP_377774001.1">
    <property type="nucleotide sequence ID" value="NZ_JBHUHO010000034.1"/>
</dbReference>
<dbReference type="InterPro" id="IPR010035">
    <property type="entry name" value="Thi_S"/>
</dbReference>
<comment type="caution">
    <text evidence="13">The sequence shown here is derived from an EMBL/GenBank/DDBJ whole genome shotgun (WGS) entry which is preliminary data.</text>
</comment>
<dbReference type="InterPro" id="IPR016155">
    <property type="entry name" value="Mopterin_synth/thiamin_S_b"/>
</dbReference>
<feature type="binding site" evidence="9">
    <location>
        <begin position="151"/>
        <end position="153"/>
    </location>
    <ligand>
        <name>2-[(2R,5Z)-2-carboxy-4-methylthiazol-5(2H)-ylidene]ethyl phosphate</name>
        <dbReference type="ChEBI" id="CHEBI:62899"/>
    </ligand>
</feature>
<dbReference type="NCBIfam" id="TIGR00693">
    <property type="entry name" value="thiE"/>
    <property type="match status" value="1"/>
</dbReference>
<dbReference type="SUPFAM" id="SSF51391">
    <property type="entry name" value="Thiamin phosphate synthase"/>
    <property type="match status" value="1"/>
</dbReference>
<dbReference type="InterPro" id="IPR013785">
    <property type="entry name" value="Aldolase_TIM"/>
</dbReference>
<evidence type="ECO:0000313" key="13">
    <source>
        <dbReference type="EMBL" id="MFD2117131.1"/>
    </source>
</evidence>
<keyword evidence="2 9" id="KW-0808">Transferase</keyword>
<dbReference type="NCBIfam" id="TIGR01683">
    <property type="entry name" value="thiS"/>
    <property type="match status" value="1"/>
</dbReference>
<dbReference type="CDD" id="cd00564">
    <property type="entry name" value="TMP_TenI"/>
    <property type="match status" value="1"/>
</dbReference>
<feature type="binding site" evidence="9">
    <location>
        <position position="103"/>
    </location>
    <ligand>
        <name>Mg(2+)</name>
        <dbReference type="ChEBI" id="CHEBI:18420"/>
    </ligand>
</feature>
<comment type="cofactor">
    <cofactor evidence="9">
        <name>Mg(2+)</name>
        <dbReference type="ChEBI" id="CHEBI:18420"/>
    </cofactor>
    <text evidence="9">Binds 1 Mg(2+) ion per subunit.</text>
</comment>
<evidence type="ECO:0000256" key="6">
    <source>
        <dbReference type="ARBA" id="ARBA00047334"/>
    </source>
</evidence>
<proteinExistence type="inferred from homology"/>
<dbReference type="InterPro" id="IPR012675">
    <property type="entry name" value="Beta-grasp_dom_sf"/>
</dbReference>
<dbReference type="CDD" id="cd00565">
    <property type="entry name" value="Ubl_ThiS"/>
    <property type="match status" value="1"/>
</dbReference>
<dbReference type="InterPro" id="IPR036206">
    <property type="entry name" value="ThiamineP_synth_sf"/>
</dbReference>
<dbReference type="Gene3D" id="3.10.20.30">
    <property type="match status" value="1"/>
</dbReference>
<dbReference type="Pfam" id="PF02597">
    <property type="entry name" value="ThiS"/>
    <property type="match status" value="1"/>
</dbReference>
<gene>
    <name evidence="9 13" type="primary">thiE</name>
    <name evidence="13" type="ORF">ACFSJH_15480</name>
</gene>
<evidence type="ECO:0000256" key="10">
    <source>
        <dbReference type="RuleBase" id="RU003826"/>
    </source>
</evidence>
<evidence type="ECO:0000256" key="1">
    <source>
        <dbReference type="ARBA" id="ARBA00005165"/>
    </source>
</evidence>
<dbReference type="InterPro" id="IPR022998">
    <property type="entry name" value="ThiamineP_synth_TenI"/>
</dbReference>